<reference evidence="11 12" key="1">
    <citation type="journal article" date="2012" name="ISME J.">
        <title>Genomic insights to SAR86, an abundant and uncultivated marine bacterial lineage.</title>
        <authorList>
            <person name="Dupont C.L."/>
            <person name="Rusch D.B."/>
            <person name="Yooseph S."/>
            <person name="Lombardo M.J."/>
            <person name="Richter R.A."/>
            <person name="Valas R."/>
            <person name="Novotny M."/>
            <person name="Yee-Greenbaum J."/>
            <person name="Selengut J.D."/>
            <person name="Haft D.H."/>
            <person name="Halpern A.L."/>
            <person name="Lasken R.S."/>
            <person name="Nealson K."/>
            <person name="Friedman R."/>
            <person name="Venter J.C."/>
        </authorList>
    </citation>
    <scope>NUCLEOTIDE SEQUENCE [LARGE SCALE GENOMIC DNA]</scope>
</reference>
<keyword evidence="6 10" id="KW-0456">Lyase</keyword>
<evidence type="ECO:0000256" key="3">
    <source>
        <dbReference type="ARBA" id="ARBA00008621"/>
    </source>
</evidence>
<dbReference type="Gene3D" id="3.50.30.40">
    <property type="entry name" value="Ribonuclease E inhibitor RraA/RraA-like"/>
    <property type="match status" value="1"/>
</dbReference>
<evidence type="ECO:0000256" key="7">
    <source>
        <dbReference type="ARBA" id="ARBA00025046"/>
    </source>
</evidence>
<dbReference type="PANTHER" id="PTHR33254">
    <property type="entry name" value="4-HYDROXY-4-METHYL-2-OXOGLUTARATE ALDOLASE 3-RELATED"/>
    <property type="match status" value="1"/>
</dbReference>
<comment type="similarity">
    <text evidence="3 10">Belongs to the class II aldolase/RraA-like family.</text>
</comment>
<gene>
    <name evidence="11" type="ORF">NT01SARS_0799</name>
</gene>
<dbReference type="Proteomes" id="UP000010305">
    <property type="component" value="Unassembled WGS sequence"/>
</dbReference>
<dbReference type="EMBL" id="JH611156">
    <property type="protein sequence ID" value="EJP72302.1"/>
    <property type="molecule type" value="Genomic_DNA"/>
</dbReference>
<dbReference type="GO" id="GO:0047443">
    <property type="term" value="F:4-hydroxy-4-methyl-2-oxoglutarate aldolase activity"/>
    <property type="evidence" value="ECO:0007669"/>
    <property type="project" value="UniProtKB-EC"/>
</dbReference>
<evidence type="ECO:0000256" key="8">
    <source>
        <dbReference type="ARBA" id="ARBA00047973"/>
    </source>
</evidence>
<name>J4V141_9GAMM</name>
<evidence type="ECO:0000256" key="4">
    <source>
        <dbReference type="ARBA" id="ARBA00011233"/>
    </source>
</evidence>
<dbReference type="GO" id="GO:0046872">
    <property type="term" value="F:metal ion binding"/>
    <property type="evidence" value="ECO:0007669"/>
    <property type="project" value="UniProtKB-KW"/>
</dbReference>
<dbReference type="Pfam" id="PF03737">
    <property type="entry name" value="RraA-like"/>
    <property type="match status" value="1"/>
</dbReference>
<accession>J4V141</accession>
<evidence type="ECO:0000313" key="11">
    <source>
        <dbReference type="EMBL" id="EJP72302.1"/>
    </source>
</evidence>
<evidence type="ECO:0000256" key="10">
    <source>
        <dbReference type="RuleBase" id="RU004338"/>
    </source>
</evidence>
<dbReference type="AlphaFoldDB" id="J4V141"/>
<dbReference type="GO" id="GO:0008428">
    <property type="term" value="F:ribonuclease inhibitor activity"/>
    <property type="evidence" value="ECO:0007669"/>
    <property type="project" value="InterPro"/>
</dbReference>
<evidence type="ECO:0000256" key="6">
    <source>
        <dbReference type="ARBA" id="ARBA00023239"/>
    </source>
</evidence>
<dbReference type="PANTHER" id="PTHR33254:SF4">
    <property type="entry name" value="4-HYDROXY-4-METHYL-2-OXOGLUTARATE ALDOLASE 3-RELATED"/>
    <property type="match status" value="1"/>
</dbReference>
<evidence type="ECO:0000313" key="12">
    <source>
        <dbReference type="Proteomes" id="UP000010305"/>
    </source>
</evidence>
<protein>
    <recommendedName>
        <fullName evidence="10">4-hydroxy-4-methyl-2-oxoglutarate aldolase</fullName>
        <shortName evidence="10">HMG aldolase</shortName>
        <ecNumber evidence="10">4.1.1.112</ecNumber>
        <ecNumber evidence="10">4.1.3.17</ecNumber>
    </recommendedName>
    <alternativeName>
        <fullName evidence="10">Oxaloacetate decarboxylase</fullName>
    </alternativeName>
</protein>
<dbReference type="EC" id="4.1.1.112" evidence="10"/>
<dbReference type="GO" id="GO:0008948">
    <property type="term" value="F:oxaloacetate decarboxylase activity"/>
    <property type="evidence" value="ECO:0007669"/>
    <property type="project" value="UniProtKB-EC"/>
</dbReference>
<feature type="binding site" evidence="9">
    <location>
        <position position="98"/>
    </location>
    <ligand>
        <name>substrate</name>
    </ligand>
</feature>
<dbReference type="NCBIfam" id="NF006875">
    <property type="entry name" value="PRK09372.1"/>
    <property type="match status" value="1"/>
</dbReference>
<sequence length="162" mass="18295">MNKFTVPDICDEHGENIKICDLFLNSYGKNDKFFGQVETARCEHSNSIVKELVAQNGSNKVLVIQHTGTEKCSMVGDQIAQMAYDNQWKGIITNGYIRDIEVIKDIPIGVYAKNSYPKKTDKSVGKGEIGLTLEFQNFIVQKDSWAYVDTNGIIFSEKELEF</sequence>
<evidence type="ECO:0000256" key="2">
    <source>
        <dbReference type="ARBA" id="ARBA00001968"/>
    </source>
</evidence>
<dbReference type="EC" id="4.1.3.17" evidence="10"/>
<comment type="catalytic activity">
    <reaction evidence="1 10">
        <text>4-hydroxy-4-methyl-2-oxoglutarate = 2 pyruvate</text>
        <dbReference type="Rhea" id="RHEA:22748"/>
        <dbReference type="ChEBI" id="CHEBI:15361"/>
        <dbReference type="ChEBI" id="CHEBI:58276"/>
        <dbReference type="EC" id="4.1.3.17"/>
    </reaction>
</comment>
<dbReference type="InterPro" id="IPR010203">
    <property type="entry name" value="RraA"/>
</dbReference>
<proteinExistence type="inferred from homology"/>
<keyword evidence="5 9" id="KW-0479">Metal-binding</keyword>
<dbReference type="CDD" id="cd16841">
    <property type="entry name" value="RraA_family"/>
    <property type="match status" value="1"/>
</dbReference>
<dbReference type="InterPro" id="IPR036704">
    <property type="entry name" value="RraA/RraA-like_sf"/>
</dbReference>
<keyword evidence="9" id="KW-0460">Magnesium</keyword>
<comment type="function">
    <text evidence="7 10">Catalyzes the aldol cleavage of 4-hydroxy-4-methyl-2-oxoglutarate (HMG) into 2 molecules of pyruvate. Also contains a secondary oxaloacetate (OAA) decarboxylase activity due to the common pyruvate enolate transition state formed following C-C bond cleavage in the retro-aldol and decarboxylation reactions.</text>
</comment>
<dbReference type="NCBIfam" id="TIGR01935">
    <property type="entry name" value="NOT-MenG"/>
    <property type="match status" value="1"/>
</dbReference>
<evidence type="ECO:0000256" key="9">
    <source>
        <dbReference type="PIRSR" id="PIRSR605493-1"/>
    </source>
</evidence>
<dbReference type="STRING" id="1123866.NT01SARS_0799"/>
<dbReference type="GO" id="GO:0051252">
    <property type="term" value="P:regulation of RNA metabolic process"/>
    <property type="evidence" value="ECO:0007669"/>
    <property type="project" value="InterPro"/>
</dbReference>
<evidence type="ECO:0000256" key="5">
    <source>
        <dbReference type="ARBA" id="ARBA00022723"/>
    </source>
</evidence>
<dbReference type="InterPro" id="IPR005493">
    <property type="entry name" value="RraA/RraA-like"/>
</dbReference>
<comment type="catalytic activity">
    <reaction evidence="8 10">
        <text>oxaloacetate + H(+) = pyruvate + CO2</text>
        <dbReference type="Rhea" id="RHEA:15641"/>
        <dbReference type="ChEBI" id="CHEBI:15361"/>
        <dbReference type="ChEBI" id="CHEBI:15378"/>
        <dbReference type="ChEBI" id="CHEBI:16452"/>
        <dbReference type="ChEBI" id="CHEBI:16526"/>
        <dbReference type="EC" id="4.1.1.112"/>
    </reaction>
</comment>
<comment type="subunit">
    <text evidence="4 10">Homotrimer.</text>
</comment>
<comment type="cofactor">
    <cofactor evidence="9">
        <name>Mg(2+)</name>
        <dbReference type="ChEBI" id="CHEBI:18420"/>
    </cofactor>
</comment>
<feature type="binding site" evidence="9">
    <location>
        <position position="99"/>
    </location>
    <ligand>
        <name>Mg(2+)</name>
        <dbReference type="ChEBI" id="CHEBI:18420"/>
    </ligand>
</feature>
<feature type="binding site" evidence="9">
    <location>
        <begin position="76"/>
        <end position="79"/>
    </location>
    <ligand>
        <name>substrate</name>
    </ligand>
</feature>
<dbReference type="SUPFAM" id="SSF89562">
    <property type="entry name" value="RraA-like"/>
    <property type="match status" value="1"/>
</dbReference>
<evidence type="ECO:0000256" key="1">
    <source>
        <dbReference type="ARBA" id="ARBA00001342"/>
    </source>
</evidence>
<comment type="cofactor">
    <cofactor evidence="2 10">
        <name>a divalent metal cation</name>
        <dbReference type="ChEBI" id="CHEBI:60240"/>
    </cofactor>
</comment>
<dbReference type="HOGENOM" id="CLU_072626_4_0_6"/>
<organism evidence="11 12">
    <name type="scientific">SAR86 cluster bacterium SAR86A</name>
    <dbReference type="NCBI Taxonomy" id="1123866"/>
    <lineage>
        <taxon>Bacteria</taxon>
        <taxon>Pseudomonadati</taxon>
        <taxon>Pseudomonadota</taxon>
        <taxon>Gammaproteobacteria</taxon>
        <taxon>SAR86 cluster</taxon>
    </lineage>
</organism>